<dbReference type="PROSITE" id="PS51077">
    <property type="entry name" value="HTH_ICLR"/>
    <property type="match status" value="1"/>
</dbReference>
<dbReference type="EMBL" id="CP073721">
    <property type="protein sequence ID" value="UWZ34436.1"/>
    <property type="molecule type" value="Genomic_DNA"/>
</dbReference>
<dbReference type="RefSeq" id="WP_260723753.1">
    <property type="nucleotide sequence ID" value="NZ_BAAABS010000011.1"/>
</dbReference>
<evidence type="ECO:0000256" key="2">
    <source>
        <dbReference type="ARBA" id="ARBA00023125"/>
    </source>
</evidence>
<evidence type="ECO:0000313" key="7">
    <source>
        <dbReference type="Proteomes" id="UP001058271"/>
    </source>
</evidence>
<feature type="domain" description="HTH iclR-type" evidence="4">
    <location>
        <begin position="5"/>
        <end position="68"/>
    </location>
</feature>
<name>A0ABY5YXF5_9ACTN</name>
<dbReference type="Gene3D" id="1.10.10.10">
    <property type="entry name" value="Winged helix-like DNA-binding domain superfamily/Winged helix DNA-binding domain"/>
    <property type="match status" value="1"/>
</dbReference>
<sequence length="294" mass="31118">MPTPVPAVDRAVAILNYLADEPSHARTLTEISAALAIHPATCSATLACLQSHNLVRRAERRRGFLLGTALTRLGSAAGRTHSGFLAAREAVFALAQRFGCGGLVCAREGEDMVVLDMFGDVEPEHLPTRIGRRVPLAPPLGTVFYAWASPEEIAEWLARLDTGERARRDVSIEALAAVRARGYSLGGEHDLDVGLDSVLAKLTRADASPRMIEVAMEVADLVRARTPPAAPGDQTVANFVIAPVFEPTGAPVLACTLFGRPGQFVGDQISAIAKALVEATNAIGGQLREQVMAG</sequence>
<gene>
    <name evidence="6" type="ORF">Drose_24795</name>
</gene>
<dbReference type="SUPFAM" id="SSF55781">
    <property type="entry name" value="GAF domain-like"/>
    <property type="match status" value="1"/>
</dbReference>
<reference evidence="6" key="1">
    <citation type="submission" date="2021-04" db="EMBL/GenBank/DDBJ databases">
        <title>Biosynthetic gene clusters of Dactylosporangioum roseum.</title>
        <authorList>
            <person name="Hartkoorn R.C."/>
            <person name="Beaudoing E."/>
            <person name="Hot D."/>
            <person name="Moureu S."/>
        </authorList>
    </citation>
    <scope>NUCLEOTIDE SEQUENCE</scope>
    <source>
        <strain evidence="6">NRRL B-16295</strain>
    </source>
</reference>
<feature type="domain" description="IclR-ED" evidence="5">
    <location>
        <begin position="69"/>
        <end position="289"/>
    </location>
</feature>
<keyword evidence="7" id="KW-1185">Reference proteome</keyword>
<keyword evidence="2" id="KW-0238">DNA-binding</keyword>
<dbReference type="PANTHER" id="PTHR30136">
    <property type="entry name" value="HELIX-TURN-HELIX TRANSCRIPTIONAL REGULATOR, ICLR FAMILY"/>
    <property type="match status" value="1"/>
</dbReference>
<protein>
    <submittedName>
        <fullName evidence="6">Helix-turn-helix domain-containing protein</fullName>
    </submittedName>
</protein>
<dbReference type="InterPro" id="IPR005471">
    <property type="entry name" value="Tscrpt_reg_IclR_N"/>
</dbReference>
<dbReference type="PANTHER" id="PTHR30136:SF24">
    <property type="entry name" value="HTH-TYPE TRANSCRIPTIONAL REPRESSOR ALLR"/>
    <property type="match status" value="1"/>
</dbReference>
<dbReference type="InterPro" id="IPR036388">
    <property type="entry name" value="WH-like_DNA-bd_sf"/>
</dbReference>
<dbReference type="InterPro" id="IPR029016">
    <property type="entry name" value="GAF-like_dom_sf"/>
</dbReference>
<dbReference type="PROSITE" id="PS51078">
    <property type="entry name" value="ICLR_ED"/>
    <property type="match status" value="1"/>
</dbReference>
<dbReference type="InterPro" id="IPR050707">
    <property type="entry name" value="HTH_MetabolicPath_Reg"/>
</dbReference>
<evidence type="ECO:0000259" key="5">
    <source>
        <dbReference type="PROSITE" id="PS51078"/>
    </source>
</evidence>
<evidence type="ECO:0000313" key="6">
    <source>
        <dbReference type="EMBL" id="UWZ34436.1"/>
    </source>
</evidence>
<dbReference type="InterPro" id="IPR036390">
    <property type="entry name" value="WH_DNA-bd_sf"/>
</dbReference>
<dbReference type="InterPro" id="IPR014757">
    <property type="entry name" value="Tscrpt_reg_IclR_C"/>
</dbReference>
<evidence type="ECO:0000259" key="4">
    <source>
        <dbReference type="PROSITE" id="PS51077"/>
    </source>
</evidence>
<evidence type="ECO:0000256" key="3">
    <source>
        <dbReference type="ARBA" id="ARBA00023163"/>
    </source>
</evidence>
<proteinExistence type="predicted"/>
<organism evidence="6 7">
    <name type="scientific">Dactylosporangium roseum</name>
    <dbReference type="NCBI Taxonomy" id="47989"/>
    <lineage>
        <taxon>Bacteria</taxon>
        <taxon>Bacillati</taxon>
        <taxon>Actinomycetota</taxon>
        <taxon>Actinomycetes</taxon>
        <taxon>Micromonosporales</taxon>
        <taxon>Micromonosporaceae</taxon>
        <taxon>Dactylosporangium</taxon>
    </lineage>
</organism>
<evidence type="ECO:0000256" key="1">
    <source>
        <dbReference type="ARBA" id="ARBA00023015"/>
    </source>
</evidence>
<accession>A0ABY5YXF5</accession>
<dbReference type="Pfam" id="PF09339">
    <property type="entry name" value="HTH_IclR"/>
    <property type="match status" value="1"/>
</dbReference>
<dbReference type="Gene3D" id="3.30.450.40">
    <property type="match status" value="1"/>
</dbReference>
<dbReference type="SMART" id="SM00346">
    <property type="entry name" value="HTH_ICLR"/>
    <property type="match status" value="1"/>
</dbReference>
<dbReference type="Proteomes" id="UP001058271">
    <property type="component" value="Chromosome"/>
</dbReference>
<dbReference type="SUPFAM" id="SSF46785">
    <property type="entry name" value="Winged helix' DNA-binding domain"/>
    <property type="match status" value="1"/>
</dbReference>
<keyword evidence="1" id="KW-0805">Transcription regulation</keyword>
<keyword evidence="3" id="KW-0804">Transcription</keyword>